<keyword evidence="2" id="KW-0732">Signal</keyword>
<dbReference type="Proteomes" id="UP000250025">
    <property type="component" value="Chromosome"/>
</dbReference>
<protein>
    <recommendedName>
        <fullName evidence="5">DUF1161 domain-containing protein</fullName>
    </recommendedName>
</protein>
<dbReference type="KEGG" id="kus:B9G99_14735"/>
<name>A0A2Z2H928_9GAMM</name>
<feature type="compositionally biased region" description="Polar residues" evidence="1">
    <location>
        <begin position="145"/>
        <end position="160"/>
    </location>
</feature>
<dbReference type="InterPro" id="IPR010595">
    <property type="entry name" value="DUF1161"/>
</dbReference>
<proteinExistence type="predicted"/>
<feature type="signal peptide" evidence="2">
    <location>
        <begin position="1"/>
        <end position="36"/>
    </location>
</feature>
<dbReference type="AlphaFoldDB" id="A0A2Z2H928"/>
<feature type="compositionally biased region" description="Polar residues" evidence="1">
    <location>
        <begin position="116"/>
        <end position="128"/>
    </location>
</feature>
<evidence type="ECO:0000256" key="2">
    <source>
        <dbReference type="SAM" id="SignalP"/>
    </source>
</evidence>
<dbReference type="Pfam" id="PF06649">
    <property type="entry name" value="DUF1161"/>
    <property type="match status" value="1"/>
</dbReference>
<dbReference type="EMBL" id="CP021323">
    <property type="protein sequence ID" value="ARS53969.1"/>
    <property type="molecule type" value="Genomic_DNA"/>
</dbReference>
<feature type="chain" id="PRO_5016362123" description="DUF1161 domain-containing protein" evidence="2">
    <location>
        <begin position="37"/>
        <end position="179"/>
    </location>
</feature>
<reference evidence="3 4" key="1">
    <citation type="journal article" date="2017" name="Int. J. Syst. Evol. Microbiol.">
        <title>Kushneria konosiri sp. nov., isolated from the Korean salt-fermented seafood Daemi-jeot.</title>
        <authorList>
            <person name="Yun J.H."/>
            <person name="Park S.K."/>
            <person name="Lee J.Y."/>
            <person name="Jung M.J."/>
            <person name="Bae J.W."/>
        </authorList>
    </citation>
    <scope>NUCLEOTIDE SEQUENCE [LARGE SCALE GENOMIC DNA]</scope>
    <source>
        <strain evidence="3 4">X49</strain>
    </source>
</reference>
<evidence type="ECO:0000313" key="3">
    <source>
        <dbReference type="EMBL" id="ARS53969.1"/>
    </source>
</evidence>
<accession>A0A2Z2H928</accession>
<sequence length="179" mass="19296">MVLIVFRRSRMKYSRPLAGCSTFALTLATLCLPTLAFGACQDVRDQIAQKIEANGVEPMGYSLQVIPTADADQAEGQIVGHCDNNQYQIVYQRHYRSSTAETMEDTSADEDEIDGASQTAPVTNSDLPETSETPSVSESTDTTAAPASNQPDNSEPSSGQRRVETSDMPVSPKNSDSVN</sequence>
<organism evidence="3 4">
    <name type="scientific">Kushneria konosiri</name>
    <dbReference type="NCBI Taxonomy" id="698828"/>
    <lineage>
        <taxon>Bacteria</taxon>
        <taxon>Pseudomonadati</taxon>
        <taxon>Pseudomonadota</taxon>
        <taxon>Gammaproteobacteria</taxon>
        <taxon>Oceanospirillales</taxon>
        <taxon>Halomonadaceae</taxon>
        <taxon>Kushneria</taxon>
    </lineage>
</organism>
<feature type="region of interest" description="Disordered" evidence="1">
    <location>
        <begin position="98"/>
        <end position="179"/>
    </location>
</feature>
<keyword evidence="4" id="KW-1185">Reference proteome</keyword>
<evidence type="ECO:0000256" key="1">
    <source>
        <dbReference type="SAM" id="MobiDB-lite"/>
    </source>
</evidence>
<feature type="compositionally biased region" description="Low complexity" evidence="1">
    <location>
        <begin position="130"/>
        <end position="143"/>
    </location>
</feature>
<feature type="compositionally biased region" description="Acidic residues" evidence="1">
    <location>
        <begin position="102"/>
        <end position="114"/>
    </location>
</feature>
<evidence type="ECO:0000313" key="4">
    <source>
        <dbReference type="Proteomes" id="UP000250025"/>
    </source>
</evidence>
<evidence type="ECO:0008006" key="5">
    <source>
        <dbReference type="Google" id="ProtNLM"/>
    </source>
</evidence>
<gene>
    <name evidence="3" type="ORF">B9G99_14735</name>
</gene>